<dbReference type="NCBIfam" id="TIGR02532">
    <property type="entry name" value="IV_pilin_GFxxxE"/>
    <property type="match status" value="1"/>
</dbReference>
<organism evidence="2 3">
    <name type="scientific">Xanthomonas axonopodis pv. melhusii</name>
    <dbReference type="NCBI Taxonomy" id="487834"/>
    <lineage>
        <taxon>Bacteria</taxon>
        <taxon>Pseudomonadati</taxon>
        <taxon>Pseudomonadota</taxon>
        <taxon>Gammaproteobacteria</taxon>
        <taxon>Lysobacterales</taxon>
        <taxon>Lysobacteraceae</taxon>
        <taxon>Xanthomonas</taxon>
    </lineage>
</organism>
<keyword evidence="1" id="KW-0472">Membrane</keyword>
<keyword evidence="1" id="KW-0812">Transmembrane</keyword>
<evidence type="ECO:0000313" key="3">
    <source>
        <dbReference type="Proteomes" id="UP000190559"/>
    </source>
</evidence>
<dbReference type="Pfam" id="PF07963">
    <property type="entry name" value="N_methyl"/>
    <property type="match status" value="1"/>
</dbReference>
<dbReference type="InterPro" id="IPR012902">
    <property type="entry name" value="N_methyl_site"/>
</dbReference>
<evidence type="ECO:0000256" key="1">
    <source>
        <dbReference type="SAM" id="Phobius"/>
    </source>
</evidence>
<feature type="transmembrane region" description="Helical" evidence="1">
    <location>
        <begin position="12"/>
        <end position="33"/>
    </location>
</feature>
<proteinExistence type="predicted"/>
<dbReference type="InterPro" id="IPR032092">
    <property type="entry name" value="PilW"/>
</dbReference>
<comment type="caution">
    <text evidence="2">The sequence shown here is derived from an EMBL/GenBank/DDBJ whole genome shotgun (WGS) entry which is preliminary data.</text>
</comment>
<dbReference type="AlphaFoldDB" id="A0A1T1P6F0"/>
<name>A0A1T1P6F0_9XANT</name>
<dbReference type="PROSITE" id="PS00409">
    <property type="entry name" value="PROKAR_NTER_METHYL"/>
    <property type="match status" value="1"/>
</dbReference>
<accession>A0A1T1P6F0</accession>
<dbReference type="Pfam" id="PF16074">
    <property type="entry name" value="PilW"/>
    <property type="match status" value="1"/>
</dbReference>
<keyword evidence="1" id="KW-1133">Transmembrane helix</keyword>
<dbReference type="Proteomes" id="UP000190559">
    <property type="component" value="Unassembled WGS sequence"/>
</dbReference>
<protein>
    <submittedName>
        <fullName evidence="2">Pilus assembly protein PilW</fullName>
    </submittedName>
</protein>
<sequence>MSMYRRNAGVSLIELMIAMVIGLVLLLGVIQVFSASRTAAQLSEGASRAQENGRFALDYLARDIRMAGHFGCVNDQAQFVKGQGDPRVNLSATTGSGTPLDFSVSIQGYEAPGTSPGQAVTIGASAGSFTGLPAAIQNLSPAPRAGSDIIVLRFLSAEGVPATGIVAAGSNTTLTMDATRWARLTDDGVAAPTLFGIADCAHADVFAGTTTAGTVVASGVNLSGRYVVQPTGQTMVYRAESLVYYVANNPDTGEPALRRARAGGNGQYTSEELVEGIESLQFLYGLDTTETIATQTPPVGNITVQRVASDVAVTTDAAAANQWRRVGQVQVGVLARSPTPAAAAAQRTENRLGVLGVTVIPPTTNDGRYRASYELSVALRNRLFGN</sequence>
<dbReference type="EMBL" id="LOJW01000012">
    <property type="protein sequence ID" value="OOW71227.1"/>
    <property type="molecule type" value="Genomic_DNA"/>
</dbReference>
<dbReference type="GO" id="GO:0043683">
    <property type="term" value="P:type IV pilus assembly"/>
    <property type="evidence" value="ECO:0007669"/>
    <property type="project" value="InterPro"/>
</dbReference>
<dbReference type="RefSeq" id="WP_016848697.1">
    <property type="nucleotide sequence ID" value="NZ_LOJW01000012.1"/>
</dbReference>
<reference evidence="2 3" key="1">
    <citation type="submission" date="2015-12" db="EMBL/GenBank/DDBJ databases">
        <authorList>
            <person name="Shamseldin A."/>
            <person name="Moawad H."/>
            <person name="Abd El-Rahim W.M."/>
            <person name="Sadowsky M.J."/>
        </authorList>
    </citation>
    <scope>NUCLEOTIDE SEQUENCE [LARGE SCALE GENOMIC DNA]</scope>
    <source>
        <strain evidence="2 3">LMG9050</strain>
    </source>
</reference>
<evidence type="ECO:0000313" key="2">
    <source>
        <dbReference type="EMBL" id="OOW71227.1"/>
    </source>
</evidence>
<gene>
    <name evidence="2" type="ORF">Xmlh_09200</name>
</gene>